<dbReference type="CDD" id="cd05399">
    <property type="entry name" value="NT_Rel-Spo_like"/>
    <property type="match status" value="1"/>
</dbReference>
<dbReference type="SMART" id="SM00954">
    <property type="entry name" value="RelA_SpoT"/>
    <property type="match status" value="1"/>
</dbReference>
<keyword evidence="3" id="KW-1185">Reference proteome</keyword>
<protein>
    <recommendedName>
        <fullName evidence="1">RelA/SpoT domain-containing protein</fullName>
    </recommendedName>
</protein>
<gene>
    <name evidence="2" type="ORF">ACFQZ8_00070</name>
</gene>
<dbReference type="PANTHER" id="PTHR41773">
    <property type="entry name" value="GTP PYROPHOSPHATASE-RELATED"/>
    <property type="match status" value="1"/>
</dbReference>
<organism evidence="2 3">
    <name type="scientific">Micromonospora azadirachtae</name>
    <dbReference type="NCBI Taxonomy" id="1970735"/>
    <lineage>
        <taxon>Bacteria</taxon>
        <taxon>Bacillati</taxon>
        <taxon>Actinomycetota</taxon>
        <taxon>Actinomycetes</taxon>
        <taxon>Micromonosporales</taxon>
        <taxon>Micromonosporaceae</taxon>
        <taxon>Micromonospora</taxon>
    </lineage>
</organism>
<evidence type="ECO:0000313" key="2">
    <source>
        <dbReference type="EMBL" id="MFD0782345.1"/>
    </source>
</evidence>
<name>A0ABW2ZV14_9ACTN</name>
<feature type="domain" description="RelA/SpoT" evidence="1">
    <location>
        <begin position="51"/>
        <end position="183"/>
    </location>
</feature>
<dbReference type="InterPro" id="IPR007685">
    <property type="entry name" value="RelA_SpoT"/>
</dbReference>
<dbReference type="PANTHER" id="PTHR41773:SF1">
    <property type="entry name" value="RELA_SPOT DOMAIN-CONTAINING PROTEIN"/>
    <property type="match status" value="1"/>
</dbReference>
<reference evidence="3" key="1">
    <citation type="journal article" date="2019" name="Int. J. Syst. Evol. Microbiol.">
        <title>The Global Catalogue of Microorganisms (GCM) 10K type strain sequencing project: providing services to taxonomists for standard genome sequencing and annotation.</title>
        <authorList>
            <consortium name="The Broad Institute Genomics Platform"/>
            <consortium name="The Broad Institute Genome Sequencing Center for Infectious Disease"/>
            <person name="Wu L."/>
            <person name="Ma J."/>
        </authorList>
    </citation>
    <scope>NUCLEOTIDE SEQUENCE [LARGE SCALE GENOMIC DNA]</scope>
    <source>
        <strain evidence="3">JCM 32148</strain>
    </source>
</reference>
<comment type="caution">
    <text evidence="2">The sequence shown here is derived from an EMBL/GenBank/DDBJ whole genome shotgun (WGS) entry which is preliminary data.</text>
</comment>
<accession>A0ABW2ZV14</accession>
<dbReference type="Pfam" id="PF04607">
    <property type="entry name" value="RelA_SpoT"/>
    <property type="match status" value="1"/>
</dbReference>
<dbReference type="Proteomes" id="UP001597053">
    <property type="component" value="Unassembled WGS sequence"/>
</dbReference>
<proteinExistence type="predicted"/>
<dbReference type="InterPro" id="IPR043519">
    <property type="entry name" value="NT_sf"/>
</dbReference>
<evidence type="ECO:0000259" key="1">
    <source>
        <dbReference type="SMART" id="SM00954"/>
    </source>
</evidence>
<evidence type="ECO:0000313" key="3">
    <source>
        <dbReference type="Proteomes" id="UP001597053"/>
    </source>
</evidence>
<dbReference type="Gene3D" id="3.30.460.10">
    <property type="entry name" value="Beta Polymerase, domain 2"/>
    <property type="match status" value="1"/>
</dbReference>
<dbReference type="SUPFAM" id="SSF81301">
    <property type="entry name" value="Nucleotidyltransferase"/>
    <property type="match status" value="1"/>
</dbReference>
<dbReference type="EMBL" id="JBHTHM010000001">
    <property type="protein sequence ID" value="MFD0782345.1"/>
    <property type="molecule type" value="Genomic_DNA"/>
</dbReference>
<sequence length="470" mass="51848">MAEIEGVERVPSHLWQYAQDQAFLADAAGETKRFLTELARDASIDVHLVEARSKTLASYTEKSQKTKDDGTPKYTDPAAQIHDCVAARVIVYTTRARNDLADLIVSRCAYRERQNPGHKKHNGYDSEHIVITGIKDPDAQRRYLALAKFLGKYQGLEIQVRSVAGHAWAEYEHDIRYKSGAYQELTPGDKGRVDQYFVEAGGMRRYMDKIFDEIEELLRPQETGDVAPADEPVIGVDEPSPEALNPTPLDLATLGELIADRFPRDEPGDPPSLAVLVEQLAALDVTTIGQLEAALSNLEEGQVARLMDYPTETTRVRKLDDELLAVFLDRYVEATGDADRRQLLRLRLRRVRGRFTIYSLEGPNGTRRPVAAARAVRDLVEFVAEREGIAATIISGAVGANQNDVTPGYFPKEVQTTAGPVYVATNLSRSYAESLMGKLVSRVPGSGLRVKRAGDLLFEAPPGISAADSA</sequence>